<gene>
    <name evidence="1" type="ORF">MM415B02974_0012</name>
</gene>
<proteinExistence type="predicted"/>
<name>A0A6M3L1A2_9ZZZZ</name>
<protein>
    <submittedName>
        <fullName evidence="1">Uncharacterized protein</fullName>
    </submittedName>
</protein>
<organism evidence="1">
    <name type="scientific">viral metagenome</name>
    <dbReference type="NCBI Taxonomy" id="1070528"/>
    <lineage>
        <taxon>unclassified sequences</taxon>
        <taxon>metagenomes</taxon>
        <taxon>organismal metagenomes</taxon>
    </lineage>
</organism>
<dbReference type="EMBL" id="MT142712">
    <property type="protein sequence ID" value="QJA87521.1"/>
    <property type="molecule type" value="Genomic_DNA"/>
</dbReference>
<accession>A0A6M3L1A2</accession>
<evidence type="ECO:0000313" key="1">
    <source>
        <dbReference type="EMBL" id="QJA87521.1"/>
    </source>
</evidence>
<dbReference type="AlphaFoldDB" id="A0A6M3L1A2"/>
<sequence length="126" mass="15264">MNYYDIIKSLYKKEAITVDKIDLTLCIILTNILKLDTKSLPNLKKIIHYLFFIDPKRYLMLLFIMIPQNKYPPFLKSIKKIEKKDDTLFKKIQYIIDWGDRELEIHKNLLEKVIDRDFWKKELGVK</sequence>
<reference evidence="1" key="1">
    <citation type="submission" date="2020-03" db="EMBL/GenBank/DDBJ databases">
        <title>The deep terrestrial virosphere.</title>
        <authorList>
            <person name="Holmfeldt K."/>
            <person name="Nilsson E."/>
            <person name="Simone D."/>
            <person name="Lopez-Fernandez M."/>
            <person name="Wu X."/>
            <person name="de Brujin I."/>
            <person name="Lundin D."/>
            <person name="Andersson A."/>
            <person name="Bertilsson S."/>
            <person name="Dopson M."/>
        </authorList>
    </citation>
    <scope>NUCLEOTIDE SEQUENCE</scope>
    <source>
        <strain evidence="1">MM415B02974</strain>
    </source>
</reference>